<sequence length="150" mass="17447">MPKSFKRKYKKLCEKFDTLIEESEELQEKIEKAKAISDRISSENTYLLDLILYQKNEPTSPSLSINSEPATEFDIDTFKNRDDANSDISSYYRDATPPHLFSLSPHWDYSPPLTPKKETEDDECESQSILFTNSLLLCKKYMETPEITMD</sequence>
<organism evidence="1 2">
    <name type="scientific">Pneumocystis oryctolagi</name>
    <dbReference type="NCBI Taxonomy" id="42067"/>
    <lineage>
        <taxon>Eukaryota</taxon>
        <taxon>Fungi</taxon>
        <taxon>Dikarya</taxon>
        <taxon>Ascomycota</taxon>
        <taxon>Taphrinomycotina</taxon>
        <taxon>Pneumocystomycetes</taxon>
        <taxon>Pneumocystaceae</taxon>
        <taxon>Pneumocystis</taxon>
    </lineage>
</organism>
<comment type="caution">
    <text evidence="1">The sequence shown here is derived from an EMBL/GenBank/DDBJ whole genome shotgun (WGS) entry which is preliminary data.</text>
</comment>
<reference evidence="1 2" key="1">
    <citation type="journal article" date="2021" name="Commun. Biol.">
        <title>Genomic insights into the host specific adaptation of the Pneumocystis genus.</title>
        <authorList>
            <person name="Cisse O.H."/>
            <person name="Ma L."/>
            <person name="Dekker J.P."/>
            <person name="Khil P.P."/>
            <person name="Youn J.-H."/>
            <person name="Brenchley J.M."/>
            <person name="Blair R."/>
            <person name="Pahar B."/>
            <person name="Chabe M."/>
            <person name="Van Rompay K.K.A."/>
            <person name="Keesler R."/>
            <person name="Sukura A."/>
            <person name="Hirsch V."/>
            <person name="Kutty G."/>
            <person name="Liu Y."/>
            <person name="Peng L."/>
            <person name="Chen J."/>
            <person name="Song J."/>
            <person name="Weissenbacher-Lang C."/>
            <person name="Xu J."/>
            <person name="Upham N.S."/>
            <person name="Stajich J.E."/>
            <person name="Cuomo C.A."/>
            <person name="Cushion M.T."/>
            <person name="Kovacs J.A."/>
        </authorList>
    </citation>
    <scope>NUCLEOTIDE SEQUENCE [LARGE SCALE GENOMIC DNA]</scope>
    <source>
        <strain evidence="1 2">RABM</strain>
    </source>
</reference>
<evidence type="ECO:0000313" key="2">
    <source>
        <dbReference type="Proteomes" id="UP000768646"/>
    </source>
</evidence>
<name>A0ACB7CH49_9ASCO</name>
<accession>A0ACB7CH49</accession>
<dbReference type="Proteomes" id="UP000768646">
    <property type="component" value="Unassembled WGS sequence"/>
</dbReference>
<protein>
    <submittedName>
        <fullName evidence="1">Uncharacterized protein</fullName>
    </submittedName>
</protein>
<gene>
    <name evidence="1" type="ORF">PORY_002169</name>
</gene>
<evidence type="ECO:0000313" key="1">
    <source>
        <dbReference type="EMBL" id="KAG4304459.1"/>
    </source>
</evidence>
<dbReference type="EMBL" id="JABTEG010000008">
    <property type="protein sequence ID" value="KAG4304459.1"/>
    <property type="molecule type" value="Genomic_DNA"/>
</dbReference>
<keyword evidence="2" id="KW-1185">Reference proteome</keyword>
<proteinExistence type="predicted"/>